<evidence type="ECO:0000256" key="4">
    <source>
        <dbReference type="SAM" id="Coils"/>
    </source>
</evidence>
<reference evidence="6" key="1">
    <citation type="submission" date="2021-01" db="EMBL/GenBank/DDBJ databases">
        <authorList>
            <person name="Corre E."/>
            <person name="Pelletier E."/>
            <person name="Niang G."/>
            <person name="Scheremetjew M."/>
            <person name="Finn R."/>
            <person name="Kale V."/>
            <person name="Holt S."/>
            <person name="Cochrane G."/>
            <person name="Meng A."/>
            <person name="Brown T."/>
            <person name="Cohen L."/>
        </authorList>
    </citation>
    <scope>NUCLEOTIDE SEQUENCE</scope>
    <source>
        <strain evidence="6">CCMP645</strain>
    </source>
</reference>
<dbReference type="GO" id="GO:0005771">
    <property type="term" value="C:multivesicular body"/>
    <property type="evidence" value="ECO:0007669"/>
    <property type="project" value="TreeGrafter"/>
</dbReference>
<keyword evidence="3" id="KW-0967">Endosome</keyword>
<dbReference type="AlphaFoldDB" id="A0A7S4B3Z7"/>
<dbReference type="PANTHER" id="PTHR22761">
    <property type="entry name" value="CHARGED MULTIVESICULAR BODY PROTEIN"/>
    <property type="match status" value="1"/>
</dbReference>
<organism evidence="6">
    <name type="scientific">Chrysotila carterae</name>
    <name type="common">Marine alga</name>
    <name type="synonym">Syracosphaera carterae</name>
    <dbReference type="NCBI Taxonomy" id="13221"/>
    <lineage>
        <taxon>Eukaryota</taxon>
        <taxon>Haptista</taxon>
        <taxon>Haptophyta</taxon>
        <taxon>Prymnesiophyceae</taxon>
        <taxon>Isochrysidales</taxon>
        <taxon>Isochrysidaceae</taxon>
        <taxon>Chrysotila</taxon>
    </lineage>
</organism>
<comment type="similarity">
    <text evidence="2">Belongs to the SNF7 family.</text>
</comment>
<evidence type="ECO:0000256" key="5">
    <source>
        <dbReference type="SAM" id="MobiDB-lite"/>
    </source>
</evidence>
<name>A0A7S4B3Z7_CHRCT</name>
<gene>
    <name evidence="6" type="ORF">PCAR00345_LOCUS4870</name>
</gene>
<dbReference type="Gene3D" id="1.10.287.1060">
    <property type="entry name" value="ESAT-6-like"/>
    <property type="match status" value="1"/>
</dbReference>
<feature type="compositionally biased region" description="Polar residues" evidence="5">
    <location>
        <begin position="187"/>
        <end position="197"/>
    </location>
</feature>
<dbReference type="EMBL" id="HBIZ01008398">
    <property type="protein sequence ID" value="CAE0752285.1"/>
    <property type="molecule type" value="Transcribed_RNA"/>
</dbReference>
<dbReference type="GO" id="GO:0000815">
    <property type="term" value="C:ESCRT III complex"/>
    <property type="evidence" value="ECO:0007669"/>
    <property type="project" value="TreeGrafter"/>
</dbReference>
<evidence type="ECO:0000256" key="1">
    <source>
        <dbReference type="ARBA" id="ARBA00004177"/>
    </source>
</evidence>
<accession>A0A7S4B3Z7</accession>
<dbReference type="GO" id="GO:0006900">
    <property type="term" value="P:vesicle budding from membrane"/>
    <property type="evidence" value="ECO:0007669"/>
    <property type="project" value="TreeGrafter"/>
</dbReference>
<dbReference type="PANTHER" id="PTHR22761:SF10">
    <property type="entry name" value="GH13992P"/>
    <property type="match status" value="1"/>
</dbReference>
<dbReference type="GO" id="GO:0009898">
    <property type="term" value="C:cytoplasmic side of plasma membrane"/>
    <property type="evidence" value="ECO:0007669"/>
    <property type="project" value="TreeGrafter"/>
</dbReference>
<dbReference type="GO" id="GO:0032511">
    <property type="term" value="P:late endosome to vacuole transport via multivesicular body sorting pathway"/>
    <property type="evidence" value="ECO:0007669"/>
    <property type="project" value="TreeGrafter"/>
</dbReference>
<feature type="region of interest" description="Disordered" evidence="5">
    <location>
        <begin position="1"/>
        <end position="29"/>
    </location>
</feature>
<keyword evidence="4" id="KW-0175">Coiled coil</keyword>
<feature type="compositionally biased region" description="Low complexity" evidence="5">
    <location>
        <begin position="15"/>
        <end position="29"/>
    </location>
</feature>
<evidence type="ECO:0000256" key="2">
    <source>
        <dbReference type="ARBA" id="ARBA00006190"/>
    </source>
</evidence>
<feature type="coiled-coil region" evidence="4">
    <location>
        <begin position="79"/>
        <end position="153"/>
    </location>
</feature>
<dbReference type="Gene3D" id="6.10.250.1710">
    <property type="match status" value="1"/>
</dbReference>
<dbReference type="InterPro" id="IPR005024">
    <property type="entry name" value="Snf7_fam"/>
</dbReference>
<evidence type="ECO:0000256" key="3">
    <source>
        <dbReference type="ARBA" id="ARBA00022753"/>
    </source>
</evidence>
<comment type="subcellular location">
    <subcellularLocation>
        <location evidence="1">Endosome</location>
    </subcellularLocation>
</comment>
<proteinExistence type="inferred from homology"/>
<sequence>MNLFGRKKQPELAVSNSASSGGNSGSNTTAAIAKLRDASETLEKREEHLIRKIDMEIKQARTFNAAGKKREALTCIKRKKMYEKQLEQISGAKMTLETQRLALENVNINRETLEAQRLGAAAMSAATKQMGGVEAVEETMDSVEEGLQDADEIGQAMARSVNTGLDQDDDELLAELEGLEQDDLDATLTSVAPSSSKASDEEAELEKALMMPTAPLNAPSAPKTAARPMTDEERELAELEASMAM</sequence>
<dbReference type="Pfam" id="PF03357">
    <property type="entry name" value="Snf7"/>
    <property type="match status" value="1"/>
</dbReference>
<protein>
    <submittedName>
        <fullName evidence="6">Uncharacterized protein</fullName>
    </submittedName>
</protein>
<evidence type="ECO:0000313" key="6">
    <source>
        <dbReference type="EMBL" id="CAE0752285.1"/>
    </source>
</evidence>
<feature type="region of interest" description="Disordered" evidence="5">
    <location>
        <begin position="184"/>
        <end position="245"/>
    </location>
</feature>